<dbReference type="OrthoDB" id="8690238at2"/>
<name>C6WWT1_METML</name>
<dbReference type="InterPro" id="IPR001387">
    <property type="entry name" value="Cro/C1-type_HTH"/>
</dbReference>
<protein>
    <submittedName>
        <fullName evidence="2">Helix-turn-helix domain protein</fullName>
    </submittedName>
</protein>
<organism evidence="2 3">
    <name type="scientific">Methylotenera mobilis (strain JLW8 / ATCC BAA-1282 / DSM 17540)</name>
    <dbReference type="NCBI Taxonomy" id="583345"/>
    <lineage>
        <taxon>Bacteria</taxon>
        <taxon>Pseudomonadati</taxon>
        <taxon>Pseudomonadota</taxon>
        <taxon>Betaproteobacteria</taxon>
        <taxon>Nitrosomonadales</taxon>
        <taxon>Methylophilaceae</taxon>
        <taxon>Methylotenera</taxon>
    </lineage>
</organism>
<dbReference type="Proteomes" id="UP000002742">
    <property type="component" value="Chromosome"/>
</dbReference>
<dbReference type="HOGENOM" id="CLU_2206935_0_0_4"/>
<reference evidence="3" key="1">
    <citation type="submission" date="2009-07" db="EMBL/GenBank/DDBJ databases">
        <title>Complete sequence of Methylotenera mobilis JLW8.</title>
        <authorList>
            <consortium name="US DOE Joint Genome Institute"/>
            <person name="Lucas S."/>
            <person name="Copeland A."/>
            <person name="Lapidus A."/>
            <person name="Glavina del Rio T."/>
            <person name="Tice H."/>
            <person name="Bruce D."/>
            <person name="Goodwin L."/>
            <person name="Pitluck S."/>
            <person name="LaButti K.M."/>
            <person name="Clum A."/>
            <person name="Larimer F."/>
            <person name="Land M."/>
            <person name="Hauser L."/>
            <person name="Kyrpides N."/>
            <person name="Mikhailova N."/>
            <person name="Kayluzhnaya M."/>
            <person name="Chistoserdova L."/>
        </authorList>
    </citation>
    <scope>NUCLEOTIDE SEQUENCE [LARGE SCALE GENOMIC DNA]</scope>
    <source>
        <strain evidence="3">JLW8 / ATCC BAA-1282 / DSM 17540</strain>
    </source>
</reference>
<dbReference type="KEGG" id="mmb:Mmol_1476"/>
<dbReference type="CDD" id="cd00093">
    <property type="entry name" value="HTH_XRE"/>
    <property type="match status" value="1"/>
</dbReference>
<dbReference type="SMART" id="SM00530">
    <property type="entry name" value="HTH_XRE"/>
    <property type="match status" value="1"/>
</dbReference>
<accession>C6WWT1</accession>
<evidence type="ECO:0000313" key="2">
    <source>
        <dbReference type="EMBL" id="ACT48380.1"/>
    </source>
</evidence>
<dbReference type="Pfam" id="PF01381">
    <property type="entry name" value="HTH_3"/>
    <property type="match status" value="1"/>
</dbReference>
<gene>
    <name evidence="2" type="ordered locus">Mmol_1476</name>
</gene>
<evidence type="ECO:0000313" key="3">
    <source>
        <dbReference type="Proteomes" id="UP000002742"/>
    </source>
</evidence>
<feature type="domain" description="HTH cro/C1-type" evidence="1">
    <location>
        <begin position="26"/>
        <end position="79"/>
    </location>
</feature>
<dbReference type="RefSeq" id="WP_015832415.1">
    <property type="nucleotide sequence ID" value="NC_012968.1"/>
</dbReference>
<dbReference type="Gene3D" id="1.10.260.40">
    <property type="entry name" value="lambda repressor-like DNA-binding domains"/>
    <property type="match status" value="1"/>
</dbReference>
<dbReference type="AlphaFoldDB" id="C6WWT1"/>
<sequence length="107" mass="12339">MAKRIPQTTPISIDALDTISYWGKVISAQRKLRGISMRDFAYRACISLNTLQRIERGEHSVLASNYLNALAVLHVMDRIFKSPDESLLKTKEEILRNLIPKDDEEYF</sequence>
<reference evidence="2 3" key="2">
    <citation type="journal article" date="2011" name="J. Bacteriol.">
        <title>Genomes of three methylotrophs from a single niche uncover genetic and metabolic divergence of Methylophilaceae.</title>
        <authorList>
            <person name="Lapidus A."/>
            <person name="Clum A."/>
            <person name="Labutti K."/>
            <person name="Kaluzhnaya M.G."/>
            <person name="Lim S."/>
            <person name="Beck D.A."/>
            <person name="Glavina Del Rio T."/>
            <person name="Nolan M."/>
            <person name="Mavromatis K."/>
            <person name="Huntemann M."/>
            <person name="Lucas S."/>
            <person name="Lidstrom M.E."/>
            <person name="Ivanova N."/>
            <person name="Chistoserdova L."/>
        </authorList>
    </citation>
    <scope>NUCLEOTIDE SEQUENCE [LARGE SCALE GENOMIC DNA]</scope>
    <source>
        <strain evidence="3">JLW8 / ATCC BAA-1282 / DSM 17540</strain>
    </source>
</reference>
<dbReference type="EMBL" id="CP001672">
    <property type="protein sequence ID" value="ACT48380.1"/>
    <property type="molecule type" value="Genomic_DNA"/>
</dbReference>
<dbReference type="SUPFAM" id="SSF47413">
    <property type="entry name" value="lambda repressor-like DNA-binding domains"/>
    <property type="match status" value="1"/>
</dbReference>
<dbReference type="PROSITE" id="PS50943">
    <property type="entry name" value="HTH_CROC1"/>
    <property type="match status" value="1"/>
</dbReference>
<dbReference type="GO" id="GO:0003677">
    <property type="term" value="F:DNA binding"/>
    <property type="evidence" value="ECO:0007669"/>
    <property type="project" value="InterPro"/>
</dbReference>
<proteinExistence type="predicted"/>
<keyword evidence="3" id="KW-1185">Reference proteome</keyword>
<dbReference type="InterPro" id="IPR010982">
    <property type="entry name" value="Lambda_DNA-bd_dom_sf"/>
</dbReference>
<evidence type="ECO:0000259" key="1">
    <source>
        <dbReference type="PROSITE" id="PS50943"/>
    </source>
</evidence>